<comment type="caution">
    <text evidence="2">The sequence shown here is derived from an EMBL/GenBank/DDBJ whole genome shotgun (WGS) entry which is preliminary data.</text>
</comment>
<keyword evidence="3" id="KW-1185">Reference proteome</keyword>
<evidence type="ECO:0000256" key="1">
    <source>
        <dbReference type="SAM" id="SignalP"/>
    </source>
</evidence>
<sequence>MHTQIFFKNYIILARCLSFAAILSGCSQEDIYPSQIIATVDGVEITAHQLNSEIKYNLDHNIVKNVNETIEDLINRQLLVNQSLKLNTNRKPEVIQELEDEKARIYAKVYLNELRSKVSLDDNEIIEEIKTQRPDIFLNHKTYKIETIKITNSVSLPLIDRIVFNLKTFNDVKQSLIDENLNFVVTTAEVPAEHMQDSFYRKYGNKLQTNQFLYSAIDNHPELCGIIEINDSVMTESLYTKLLFEKLTSEITSRIRTQEITRLRTISNIEYTQTVK</sequence>
<keyword evidence="1" id="KW-0732">Signal</keyword>
<dbReference type="RefSeq" id="WP_306389455.1">
    <property type="nucleotide sequence ID" value="NZ_JAVCAP010000014.1"/>
</dbReference>
<feature type="chain" id="PRO_5045959590" description="Peptidyl-prolyl cis-trans isomerase, EpsD family" evidence="1">
    <location>
        <begin position="21"/>
        <end position="276"/>
    </location>
</feature>
<dbReference type="Proteomes" id="UP001225906">
    <property type="component" value="Unassembled WGS sequence"/>
</dbReference>
<reference evidence="3" key="1">
    <citation type="journal article" date="2019" name="Int. J. Syst. Evol. Microbiol.">
        <title>The Global Catalogue of Microorganisms (GCM) 10K type strain sequencing project: providing services to taxonomists for standard genome sequencing and annotation.</title>
        <authorList>
            <consortium name="The Broad Institute Genomics Platform"/>
            <consortium name="The Broad Institute Genome Sequencing Center for Infectious Disease"/>
            <person name="Wu L."/>
            <person name="Ma J."/>
        </authorList>
    </citation>
    <scope>NUCLEOTIDE SEQUENCE [LARGE SCALE GENOMIC DNA]</scope>
    <source>
        <strain evidence="3">VKM B-3159</strain>
    </source>
</reference>
<evidence type="ECO:0000313" key="2">
    <source>
        <dbReference type="EMBL" id="MDP8567743.1"/>
    </source>
</evidence>
<organism evidence="2 3">
    <name type="scientific">Methylophilus aquaticus</name>
    <dbReference type="NCBI Taxonomy" id="1971610"/>
    <lineage>
        <taxon>Bacteria</taxon>
        <taxon>Pseudomonadati</taxon>
        <taxon>Pseudomonadota</taxon>
        <taxon>Betaproteobacteria</taxon>
        <taxon>Nitrosomonadales</taxon>
        <taxon>Methylophilaceae</taxon>
        <taxon>Methylophilus</taxon>
    </lineage>
</organism>
<feature type="signal peptide" evidence="1">
    <location>
        <begin position="1"/>
        <end position="20"/>
    </location>
</feature>
<protein>
    <recommendedName>
        <fullName evidence="4">Peptidyl-prolyl cis-trans isomerase, EpsD family</fullName>
    </recommendedName>
</protein>
<accession>A0ABT9JT59</accession>
<name>A0ABT9JT59_9PROT</name>
<dbReference type="EMBL" id="JAVCAP010000014">
    <property type="protein sequence ID" value="MDP8567743.1"/>
    <property type="molecule type" value="Genomic_DNA"/>
</dbReference>
<gene>
    <name evidence="2" type="ORF">Q9291_07765</name>
</gene>
<evidence type="ECO:0008006" key="4">
    <source>
        <dbReference type="Google" id="ProtNLM"/>
    </source>
</evidence>
<evidence type="ECO:0000313" key="3">
    <source>
        <dbReference type="Proteomes" id="UP001225906"/>
    </source>
</evidence>
<proteinExistence type="predicted"/>